<proteinExistence type="predicted"/>
<accession>K0JZV4</accession>
<dbReference type="eggNOG" id="COG3293">
    <property type="taxonomic scope" value="Bacteria"/>
</dbReference>
<name>K0JZV4_SACES</name>
<dbReference type="PATRIC" id="fig|1179773.3.peg.2872"/>
<evidence type="ECO:0000313" key="2">
    <source>
        <dbReference type="Proteomes" id="UP000006281"/>
    </source>
</evidence>
<dbReference type="Proteomes" id="UP000006281">
    <property type="component" value="Chromosome"/>
</dbReference>
<dbReference type="RefSeq" id="WP_015100296.1">
    <property type="nucleotide sequence ID" value="NC_019673.1"/>
</dbReference>
<reference evidence="1 2" key="1">
    <citation type="journal article" date="2012" name="BMC Genomics">
        <title>Complete genome sequence of Saccharothrix espanaensis DSM 44229T and comparison to the other completely sequenced Pseudonocardiaceae.</title>
        <authorList>
            <person name="Strobel T."/>
            <person name="Al-Dilaimi A."/>
            <person name="Blom J."/>
            <person name="Gessner A."/>
            <person name="Kalinowski J."/>
            <person name="Luzhetska M."/>
            <person name="Puhler A."/>
            <person name="Szczepanowski R."/>
            <person name="Bechthold A."/>
            <person name="Ruckert C."/>
        </authorList>
    </citation>
    <scope>NUCLEOTIDE SEQUENCE [LARGE SCALE GENOMIC DNA]</scope>
    <source>
        <strain evidence="2">ATCC 51144 / DSM 44229 / JCM 9112 / NBRC 15066 / NRRL 15764</strain>
    </source>
</reference>
<sequence length="57" mass="6623">MRFPGHTAWRRLREWQDAGVWDRLHQLVLDELSNIDELDCTRGCIDAVSVRSKRGAS</sequence>
<dbReference type="STRING" id="1179773.BN6_28750"/>
<evidence type="ECO:0000313" key="1">
    <source>
        <dbReference type="EMBL" id="CCH30184.1"/>
    </source>
</evidence>
<dbReference type="HOGENOM" id="CLU_2994020_0_0_11"/>
<dbReference type="KEGG" id="sesp:BN6_28750"/>
<protein>
    <recommendedName>
        <fullName evidence="3">Transposase</fullName>
    </recommendedName>
</protein>
<keyword evidence="2" id="KW-1185">Reference proteome</keyword>
<dbReference type="AlphaFoldDB" id="K0JZV4"/>
<organism evidence="1 2">
    <name type="scientific">Saccharothrix espanaensis (strain ATCC 51144 / DSM 44229 / JCM 9112 / NBRC 15066 / NRRL 15764)</name>
    <dbReference type="NCBI Taxonomy" id="1179773"/>
    <lineage>
        <taxon>Bacteria</taxon>
        <taxon>Bacillati</taxon>
        <taxon>Actinomycetota</taxon>
        <taxon>Actinomycetes</taxon>
        <taxon>Pseudonocardiales</taxon>
        <taxon>Pseudonocardiaceae</taxon>
        <taxon>Saccharothrix</taxon>
    </lineage>
</organism>
<gene>
    <name evidence="1" type="ordered locus">BN6_28750</name>
</gene>
<dbReference type="EMBL" id="HE804045">
    <property type="protein sequence ID" value="CCH30184.1"/>
    <property type="molecule type" value="Genomic_DNA"/>
</dbReference>
<evidence type="ECO:0008006" key="3">
    <source>
        <dbReference type="Google" id="ProtNLM"/>
    </source>
</evidence>